<feature type="transmembrane region" description="Helical" evidence="6">
    <location>
        <begin position="299"/>
        <end position="320"/>
    </location>
</feature>
<comment type="subcellular location">
    <subcellularLocation>
        <location evidence="1">Membrane</location>
        <topology evidence="1">Multi-pass membrane protein</topology>
    </subcellularLocation>
</comment>
<keyword evidence="3 6" id="KW-0812">Transmembrane</keyword>
<dbReference type="GO" id="GO:0022857">
    <property type="term" value="F:transmembrane transporter activity"/>
    <property type="evidence" value="ECO:0007669"/>
    <property type="project" value="InterPro"/>
</dbReference>
<dbReference type="Gene3D" id="1.20.1250.20">
    <property type="entry name" value="MFS general substrate transporter like domains"/>
    <property type="match status" value="2"/>
</dbReference>
<reference evidence="7 8" key="2">
    <citation type="journal article" date="2021" name="Genomics">
        <title>High-quality reference genome for Clonorchis sinensis.</title>
        <authorList>
            <person name="Young N.D."/>
            <person name="Stroehlein A.J."/>
            <person name="Kinkar L."/>
            <person name="Wang T."/>
            <person name="Sohn W.M."/>
            <person name="Chang B.C.H."/>
            <person name="Kaur P."/>
            <person name="Weisz D."/>
            <person name="Dudchenko O."/>
            <person name="Aiden E.L."/>
            <person name="Korhonen P.K."/>
            <person name="Gasser R.B."/>
        </authorList>
    </citation>
    <scope>NUCLEOTIDE SEQUENCE [LARGE SCALE GENOMIC DNA]</scope>
    <source>
        <strain evidence="7">Cs-k2</strain>
    </source>
</reference>
<keyword evidence="5 6" id="KW-0472">Membrane</keyword>
<evidence type="ECO:0000256" key="4">
    <source>
        <dbReference type="ARBA" id="ARBA00022989"/>
    </source>
</evidence>
<dbReference type="InterPro" id="IPR011701">
    <property type="entry name" value="MFS"/>
</dbReference>
<evidence type="ECO:0000313" key="8">
    <source>
        <dbReference type="Proteomes" id="UP000286415"/>
    </source>
</evidence>
<feature type="transmembrane region" description="Helical" evidence="6">
    <location>
        <begin position="53"/>
        <end position="75"/>
    </location>
</feature>
<accession>A0A8T1M3Q4</accession>
<dbReference type="EMBL" id="NIRI02000056">
    <property type="protein sequence ID" value="KAG5443361.1"/>
    <property type="molecule type" value="Genomic_DNA"/>
</dbReference>
<keyword evidence="4 6" id="KW-1133">Transmembrane helix</keyword>
<dbReference type="OrthoDB" id="410267at2759"/>
<dbReference type="InterPro" id="IPR036259">
    <property type="entry name" value="MFS_trans_sf"/>
</dbReference>
<dbReference type="SUPFAM" id="SSF103473">
    <property type="entry name" value="MFS general substrate transporter"/>
    <property type="match status" value="1"/>
</dbReference>
<evidence type="ECO:0000256" key="3">
    <source>
        <dbReference type="ARBA" id="ARBA00022692"/>
    </source>
</evidence>
<reference evidence="7 8" key="1">
    <citation type="journal article" date="2018" name="Biotechnol. Adv.">
        <title>Improved genomic resources and new bioinformatic workflow for the carcinogenic parasite Clonorchis sinensis: Biotechnological implications.</title>
        <authorList>
            <person name="Wang D."/>
            <person name="Korhonen P.K."/>
            <person name="Gasser R.B."/>
            <person name="Young N.D."/>
        </authorList>
    </citation>
    <scope>NUCLEOTIDE SEQUENCE [LARGE SCALE GENOMIC DNA]</scope>
    <source>
        <strain evidence="7">Cs-k2</strain>
    </source>
</reference>
<feature type="transmembrane region" description="Helical" evidence="6">
    <location>
        <begin position="141"/>
        <end position="165"/>
    </location>
</feature>
<feature type="transmembrane region" description="Helical" evidence="6">
    <location>
        <begin position="185"/>
        <end position="211"/>
    </location>
</feature>
<evidence type="ECO:0000256" key="1">
    <source>
        <dbReference type="ARBA" id="ARBA00004141"/>
    </source>
</evidence>
<dbReference type="Pfam" id="PF07690">
    <property type="entry name" value="MFS_1"/>
    <property type="match status" value="1"/>
</dbReference>
<feature type="transmembrane region" description="Helical" evidence="6">
    <location>
        <begin position="12"/>
        <end position="33"/>
    </location>
</feature>
<keyword evidence="8" id="KW-1185">Reference proteome</keyword>
<feature type="transmembrane region" description="Helical" evidence="6">
    <location>
        <begin position="106"/>
        <end position="129"/>
    </location>
</feature>
<feature type="transmembrane region" description="Helical" evidence="6">
    <location>
        <begin position="364"/>
        <end position="386"/>
    </location>
</feature>
<feature type="transmembrane region" description="Helical" evidence="6">
    <location>
        <begin position="425"/>
        <end position="446"/>
    </location>
</feature>
<sequence>MGCKRQTTIGLLCVLGGVIIQITYGNFYTVGNIAPYMVDYMNYHNMSVKSTSVVWLTSVAISMEAVAMPIGGFLSTKIGFRLVVLLSCLIQSGGIALTYFALSWGFIAVVVTYGAIQGFGFGFGYSVIISTTAMWFPRNRGLVVGLIVGGFGAGALLFTPIQTAFINPNNIAVNNVTKTFTDPDLLARVPKACLVLAATISCIQAFGLLMMRERVKEGKIKSTGKLGSDEKFNEEAEELKNHDAECSAAGDKPTASAVGGFGFDDTESLANWNQQYTPKPQMVKILDIPPREAVRSVDFYLLWFAVCFAVVPITNVSSLYKVAGVKYIHDDLFLAGVAMAASLCNSVGRVVWGCICDRLSFKIPMCLMIIVWTTMLFTFPHISVFSGVSAKIFYTIWVSMLYFCQCGIFVFAPTATEILFGPVNLAVNYGLIYNAFIAGSMFASVMNMIPIPGNRENQAFVISGAMCILSLIIVFFIADKKTPRQCHFINLPLRLRRSFPNWLVAKRPTEANEANKEKPVAA</sequence>
<evidence type="ECO:0000256" key="5">
    <source>
        <dbReference type="ARBA" id="ARBA00023136"/>
    </source>
</evidence>
<dbReference type="AlphaFoldDB" id="A0A8T1M3Q4"/>
<feature type="transmembrane region" description="Helical" evidence="6">
    <location>
        <begin position="332"/>
        <end position="352"/>
    </location>
</feature>
<comment type="caution">
    <text evidence="7">The sequence shown here is derived from an EMBL/GenBank/DDBJ whole genome shotgun (WGS) entry which is preliminary data.</text>
</comment>
<dbReference type="InterPro" id="IPR052983">
    <property type="entry name" value="MFS_Riboflavin_Transporter"/>
</dbReference>
<dbReference type="Proteomes" id="UP000286415">
    <property type="component" value="Unassembled WGS sequence"/>
</dbReference>
<keyword evidence="2" id="KW-0813">Transport</keyword>
<evidence type="ECO:0000256" key="2">
    <source>
        <dbReference type="ARBA" id="ARBA00022448"/>
    </source>
</evidence>
<dbReference type="GO" id="GO:0016020">
    <property type="term" value="C:membrane"/>
    <property type="evidence" value="ECO:0007669"/>
    <property type="project" value="UniProtKB-SubCell"/>
</dbReference>
<feature type="transmembrane region" description="Helical" evidence="6">
    <location>
        <begin position="392"/>
        <end position="413"/>
    </location>
</feature>
<organism evidence="7 8">
    <name type="scientific">Clonorchis sinensis</name>
    <name type="common">Chinese liver fluke</name>
    <dbReference type="NCBI Taxonomy" id="79923"/>
    <lineage>
        <taxon>Eukaryota</taxon>
        <taxon>Metazoa</taxon>
        <taxon>Spiralia</taxon>
        <taxon>Lophotrochozoa</taxon>
        <taxon>Platyhelminthes</taxon>
        <taxon>Trematoda</taxon>
        <taxon>Digenea</taxon>
        <taxon>Opisthorchiida</taxon>
        <taxon>Opisthorchiata</taxon>
        <taxon>Opisthorchiidae</taxon>
        <taxon>Clonorchis</taxon>
    </lineage>
</organism>
<dbReference type="PANTHER" id="PTHR43385:SF1">
    <property type="entry name" value="RIBOFLAVIN TRANSPORTER RIBJ"/>
    <property type="match status" value="1"/>
</dbReference>
<evidence type="ECO:0000256" key="6">
    <source>
        <dbReference type="SAM" id="Phobius"/>
    </source>
</evidence>
<protein>
    <submittedName>
        <fullName evidence="7">Monocarboxylate transporter 11</fullName>
    </submittedName>
</protein>
<name>A0A8T1M3Q4_CLOSI</name>
<proteinExistence type="predicted"/>
<feature type="transmembrane region" description="Helical" evidence="6">
    <location>
        <begin position="458"/>
        <end position="478"/>
    </location>
</feature>
<gene>
    <name evidence="7" type="ORF">CSKR_108143</name>
</gene>
<dbReference type="PANTHER" id="PTHR43385">
    <property type="entry name" value="RIBOFLAVIN TRANSPORTER RIBJ"/>
    <property type="match status" value="1"/>
</dbReference>
<feature type="transmembrane region" description="Helical" evidence="6">
    <location>
        <begin position="82"/>
        <end position="100"/>
    </location>
</feature>
<evidence type="ECO:0000313" key="7">
    <source>
        <dbReference type="EMBL" id="KAG5443361.1"/>
    </source>
</evidence>